<evidence type="ECO:0000313" key="2">
    <source>
        <dbReference type="Proteomes" id="UP001519345"/>
    </source>
</evidence>
<evidence type="ECO:0000313" key="1">
    <source>
        <dbReference type="EMBL" id="MBP1970126.1"/>
    </source>
</evidence>
<sequence>MPALRQDVATLAGERTGVFGGASNRSPKGFRWDEHLLAIPRRVVLNRSVR</sequence>
<dbReference type="EMBL" id="JAGGKX010000010">
    <property type="protein sequence ID" value="MBP1970126.1"/>
    <property type="molecule type" value="Genomic_DNA"/>
</dbReference>
<organism evidence="1 2">
    <name type="scientific">Virgibacillus natechei</name>
    <dbReference type="NCBI Taxonomy" id="1216297"/>
    <lineage>
        <taxon>Bacteria</taxon>
        <taxon>Bacillati</taxon>
        <taxon>Bacillota</taxon>
        <taxon>Bacilli</taxon>
        <taxon>Bacillales</taxon>
        <taxon>Bacillaceae</taxon>
        <taxon>Virgibacillus</taxon>
    </lineage>
</organism>
<dbReference type="Proteomes" id="UP001519345">
    <property type="component" value="Unassembled WGS sequence"/>
</dbReference>
<comment type="caution">
    <text evidence="1">The sequence shown here is derived from an EMBL/GenBank/DDBJ whole genome shotgun (WGS) entry which is preliminary data.</text>
</comment>
<reference evidence="1 2" key="1">
    <citation type="submission" date="2021-03" db="EMBL/GenBank/DDBJ databases">
        <title>Genomic Encyclopedia of Type Strains, Phase IV (KMG-IV): sequencing the most valuable type-strain genomes for metagenomic binning, comparative biology and taxonomic classification.</title>
        <authorList>
            <person name="Goeker M."/>
        </authorList>
    </citation>
    <scope>NUCLEOTIDE SEQUENCE [LARGE SCALE GENOMIC DNA]</scope>
    <source>
        <strain evidence="1 2">DSM 25609</strain>
    </source>
</reference>
<gene>
    <name evidence="1" type="ORF">J2Z83_002242</name>
</gene>
<name>A0ABS4IGQ9_9BACI</name>
<protein>
    <submittedName>
        <fullName evidence="1">Uncharacterized protein</fullName>
    </submittedName>
</protein>
<proteinExistence type="predicted"/>
<accession>A0ABS4IGQ9</accession>
<keyword evidence="2" id="KW-1185">Reference proteome</keyword>